<dbReference type="Pfam" id="PF03235">
    <property type="entry name" value="GmrSD_N"/>
    <property type="match status" value="1"/>
</dbReference>
<dbReference type="OrthoDB" id="9798761at2"/>
<evidence type="ECO:0000259" key="1">
    <source>
        <dbReference type="Pfam" id="PF03235"/>
    </source>
</evidence>
<gene>
    <name evidence="2" type="ORF">FJA49_05095</name>
</gene>
<dbReference type="RefSeq" id="WP_139999525.1">
    <property type="nucleotide sequence ID" value="NZ_VFJE01000051.1"/>
</dbReference>
<sequence>MRFLEAKDKSLADVLSNNRFRIDSFQREYRWQRKHIEALISDLAISFDKYYQPNDTIESYKDYGSYYMGPIVLCDDNKELSIVDGQQRLTSFTLLLIYLLHTVVDEDMKSEIKKHLYVRKGGKNTLILNVESRTETIEHLITNSLEVLSDNDTIQEYKEFNNTKDESIGNIIARYEDITLLFPEDFKHQDKLQIFIEWLLNHVVLVEITAFSMESAYTIFETMNDRGMSLNPTEILKGYLLSMIDDEDKGEEMNEFWKERIFDLKSAIGVDTDVDFFRNWLRAKYAESKRSTTKGSENLDFELIGTQFHSWVKNNASKLYLKKSDDFYLFIKSDFNFYSNLYINLFKYKNYNNENFRSLYITNFYTIAESLVYPLFLSPISKIDDKESINKKIHLVNKFIDTYTVFRSLLSKSITQSSIRNFMYELIKEIRNTDFDELNSILKLKIGEIQENRNRVYSNLQPMNNWGFYHYFFARLMYFTSENHESIDFQDLMRSRKQSSFILVPIFFQDDFENEDIDESSIYMQLNSVANHILIRRYDSDKYFSTKINKRIDFLIKHKYLLANDDINSQIPISEFIQSRDNAISKLCSEIWG</sequence>
<name>A0A501QFN3_9FLAO</name>
<evidence type="ECO:0000313" key="3">
    <source>
        <dbReference type="Proteomes" id="UP000319175"/>
    </source>
</evidence>
<dbReference type="InterPro" id="IPR004919">
    <property type="entry name" value="GmrSD_N"/>
</dbReference>
<organism evidence="2 3">
    <name type="scientific">Flavobacterium microcysteis</name>
    <dbReference type="NCBI Taxonomy" id="2596891"/>
    <lineage>
        <taxon>Bacteria</taxon>
        <taxon>Pseudomonadati</taxon>
        <taxon>Bacteroidota</taxon>
        <taxon>Flavobacteriia</taxon>
        <taxon>Flavobacteriales</taxon>
        <taxon>Flavobacteriaceae</taxon>
        <taxon>Flavobacterium</taxon>
    </lineage>
</organism>
<dbReference type="Proteomes" id="UP000319175">
    <property type="component" value="Unassembled WGS sequence"/>
</dbReference>
<dbReference type="PANTHER" id="PTHR35149">
    <property type="entry name" value="SLL5132 PROTEIN"/>
    <property type="match status" value="1"/>
</dbReference>
<accession>A0A501QFN3</accession>
<proteinExistence type="predicted"/>
<dbReference type="EMBL" id="VFJE01000051">
    <property type="protein sequence ID" value="TPD71278.1"/>
    <property type="molecule type" value="Genomic_DNA"/>
</dbReference>
<evidence type="ECO:0000313" key="2">
    <source>
        <dbReference type="EMBL" id="TPD71278.1"/>
    </source>
</evidence>
<keyword evidence="3" id="KW-1185">Reference proteome</keyword>
<protein>
    <submittedName>
        <fullName evidence="2">DUF262 domain-containing protein</fullName>
    </submittedName>
</protein>
<comment type="caution">
    <text evidence="2">The sequence shown here is derived from an EMBL/GenBank/DDBJ whole genome shotgun (WGS) entry which is preliminary data.</text>
</comment>
<dbReference type="PANTHER" id="PTHR35149:SF2">
    <property type="entry name" value="DUF262 DOMAIN-CONTAINING PROTEIN"/>
    <property type="match status" value="1"/>
</dbReference>
<dbReference type="AlphaFoldDB" id="A0A501QFN3"/>
<feature type="domain" description="GmrSD restriction endonucleases N-terminal" evidence="1">
    <location>
        <begin position="12"/>
        <end position="240"/>
    </location>
</feature>
<reference evidence="2 3" key="2">
    <citation type="submission" date="2019-06" db="EMBL/GenBank/DDBJ databases">
        <authorList>
            <person name="Seo Y."/>
        </authorList>
    </citation>
    <scope>NUCLEOTIDE SEQUENCE [LARGE SCALE GENOMIC DNA]</scope>
    <source>
        <strain evidence="2 3">MaA-Y11</strain>
    </source>
</reference>
<reference evidence="2 3" key="1">
    <citation type="submission" date="2019-06" db="EMBL/GenBank/DDBJ databases">
        <title>Flavobacterium sp. MaA-Y11 from geoumgang.</title>
        <authorList>
            <person name="Jeong S."/>
        </authorList>
    </citation>
    <scope>NUCLEOTIDE SEQUENCE [LARGE SCALE GENOMIC DNA]</scope>
    <source>
        <strain evidence="2 3">MaA-Y11</strain>
    </source>
</reference>